<dbReference type="AlphaFoldDB" id="A0A0A9AY32"/>
<evidence type="ECO:0000313" key="1">
    <source>
        <dbReference type="EMBL" id="JAD54798.1"/>
    </source>
</evidence>
<name>A0A0A9AY32_ARUDO</name>
<proteinExistence type="predicted"/>
<reference evidence="1" key="1">
    <citation type="submission" date="2014-09" db="EMBL/GenBank/DDBJ databases">
        <authorList>
            <person name="Magalhaes I.L.F."/>
            <person name="Oliveira U."/>
            <person name="Santos F.R."/>
            <person name="Vidigal T.H.D.A."/>
            <person name="Brescovit A.D."/>
            <person name="Santos A.J."/>
        </authorList>
    </citation>
    <scope>NUCLEOTIDE SEQUENCE</scope>
    <source>
        <tissue evidence="1">Shoot tissue taken approximately 20 cm above the soil surface</tissue>
    </source>
</reference>
<protein>
    <submittedName>
        <fullName evidence="1">Uncharacterized protein</fullName>
    </submittedName>
</protein>
<sequence>MRASTPWVGVVHPQPFDPWLPTGGMLSGWTAWGHSSCVALRRASRSAGRPAVGTCVNRRGEESGLERCEASRWEAGRGDCSDEGKGQRGWIGTISRADGVGLNLSRGPLEQARSGKMFLQAFVSVQSVKHVGSVCG</sequence>
<accession>A0A0A9AY32</accession>
<dbReference type="EMBL" id="GBRH01243097">
    <property type="protein sequence ID" value="JAD54798.1"/>
    <property type="molecule type" value="Transcribed_RNA"/>
</dbReference>
<reference evidence="1" key="2">
    <citation type="journal article" date="2015" name="Data Brief">
        <title>Shoot transcriptome of the giant reed, Arundo donax.</title>
        <authorList>
            <person name="Barrero R.A."/>
            <person name="Guerrero F.D."/>
            <person name="Moolhuijzen P."/>
            <person name="Goolsby J.A."/>
            <person name="Tidwell J."/>
            <person name="Bellgard S.E."/>
            <person name="Bellgard M.I."/>
        </authorList>
    </citation>
    <scope>NUCLEOTIDE SEQUENCE</scope>
    <source>
        <tissue evidence="1">Shoot tissue taken approximately 20 cm above the soil surface</tissue>
    </source>
</reference>
<organism evidence="1">
    <name type="scientific">Arundo donax</name>
    <name type="common">Giant reed</name>
    <name type="synonym">Donax arundinaceus</name>
    <dbReference type="NCBI Taxonomy" id="35708"/>
    <lineage>
        <taxon>Eukaryota</taxon>
        <taxon>Viridiplantae</taxon>
        <taxon>Streptophyta</taxon>
        <taxon>Embryophyta</taxon>
        <taxon>Tracheophyta</taxon>
        <taxon>Spermatophyta</taxon>
        <taxon>Magnoliopsida</taxon>
        <taxon>Liliopsida</taxon>
        <taxon>Poales</taxon>
        <taxon>Poaceae</taxon>
        <taxon>PACMAD clade</taxon>
        <taxon>Arundinoideae</taxon>
        <taxon>Arundineae</taxon>
        <taxon>Arundo</taxon>
    </lineage>
</organism>